<evidence type="ECO:0000256" key="3">
    <source>
        <dbReference type="ARBA" id="ARBA00023163"/>
    </source>
</evidence>
<dbReference type="Pfam" id="PF13377">
    <property type="entry name" value="Peripla_BP_3"/>
    <property type="match status" value="1"/>
</dbReference>
<dbReference type="CDD" id="cd19975">
    <property type="entry name" value="PBP1_CcpA-like"/>
    <property type="match status" value="1"/>
</dbReference>
<evidence type="ECO:0000259" key="5">
    <source>
        <dbReference type="PROSITE" id="PS50943"/>
    </source>
</evidence>
<keyword evidence="1" id="KW-0805">Transcription regulation</keyword>
<sequence length="333" mass="36252">MRPTIKDVARLSGVSVATVSRIVNGLPGYSPETMKKVTAVIKELGYTPNAVARNLVSRKSNTIGVLLPQLSSYFAARLLQGIEGEARKRGYSVIVCNTDSNGVRTMEYLNLLREKQVDGILFASEWLKEEYADALTSLGIPAAVIATVSTAPKIPYIKVDDQAASFSAVQYLIRRGHRKIGMISGTKDDPISGTPRIAGLKEALSEADLPFEEGLIEYGDFGYKSGYEAMKRLAERNPSMTAVFSASDEMALGVFSYCYEKGISVPGDLSVIGYDDTDIAMMSIPPLTAVHQPIQEMGKQAMKMVMELIGGGQAESVFMPYEITERDSVKNLH</sequence>
<dbReference type="InterPro" id="IPR046335">
    <property type="entry name" value="LacI/GalR-like_sensor"/>
</dbReference>
<dbReference type="Proteomes" id="UP000434639">
    <property type="component" value="Unassembled WGS sequence"/>
</dbReference>
<dbReference type="InterPro" id="IPR000843">
    <property type="entry name" value="HTH_LacI"/>
</dbReference>
<dbReference type="PRINTS" id="PR00036">
    <property type="entry name" value="HTHLACI"/>
</dbReference>
<keyword evidence="2 6" id="KW-0238">DNA-binding</keyword>
<evidence type="ECO:0000256" key="2">
    <source>
        <dbReference type="ARBA" id="ARBA00023125"/>
    </source>
</evidence>
<evidence type="ECO:0000259" key="4">
    <source>
        <dbReference type="PROSITE" id="PS50932"/>
    </source>
</evidence>
<feature type="domain" description="HTH lacI-type" evidence="4">
    <location>
        <begin position="3"/>
        <end position="57"/>
    </location>
</feature>
<dbReference type="SUPFAM" id="SSF53822">
    <property type="entry name" value="Periplasmic binding protein-like I"/>
    <property type="match status" value="1"/>
</dbReference>
<protein>
    <submittedName>
        <fullName evidence="6">LacI family DNA-binding transcriptional regulator</fullName>
    </submittedName>
</protein>
<feature type="domain" description="HTH cro/C1-type" evidence="5">
    <location>
        <begin position="4"/>
        <end position="51"/>
    </location>
</feature>
<keyword evidence="3" id="KW-0804">Transcription</keyword>
<evidence type="ECO:0000256" key="1">
    <source>
        <dbReference type="ARBA" id="ARBA00023015"/>
    </source>
</evidence>
<dbReference type="RefSeq" id="WP_155111977.1">
    <property type="nucleotide sequence ID" value="NZ_WMIB01000006.1"/>
</dbReference>
<dbReference type="PROSITE" id="PS50943">
    <property type="entry name" value="HTH_CROC1"/>
    <property type="match status" value="1"/>
</dbReference>
<keyword evidence="7" id="KW-1185">Reference proteome</keyword>
<dbReference type="EMBL" id="WMIB01000006">
    <property type="protein sequence ID" value="MTH53451.1"/>
    <property type="molecule type" value="Genomic_DNA"/>
</dbReference>
<name>A0A7X2S626_9BACI</name>
<dbReference type="PROSITE" id="PS00356">
    <property type="entry name" value="HTH_LACI_1"/>
    <property type="match status" value="1"/>
</dbReference>
<dbReference type="InterPro" id="IPR028082">
    <property type="entry name" value="Peripla_BP_I"/>
</dbReference>
<evidence type="ECO:0000313" key="6">
    <source>
        <dbReference type="EMBL" id="MTH53451.1"/>
    </source>
</evidence>
<comment type="caution">
    <text evidence="6">The sequence shown here is derived from an EMBL/GenBank/DDBJ whole genome shotgun (WGS) entry which is preliminary data.</text>
</comment>
<dbReference type="InterPro" id="IPR010982">
    <property type="entry name" value="Lambda_DNA-bd_dom_sf"/>
</dbReference>
<dbReference type="GO" id="GO:0000976">
    <property type="term" value="F:transcription cis-regulatory region binding"/>
    <property type="evidence" value="ECO:0007669"/>
    <property type="project" value="TreeGrafter"/>
</dbReference>
<dbReference type="CDD" id="cd01392">
    <property type="entry name" value="HTH_LacI"/>
    <property type="match status" value="1"/>
</dbReference>
<dbReference type="GO" id="GO:0003700">
    <property type="term" value="F:DNA-binding transcription factor activity"/>
    <property type="evidence" value="ECO:0007669"/>
    <property type="project" value="TreeGrafter"/>
</dbReference>
<dbReference type="Pfam" id="PF00356">
    <property type="entry name" value="LacI"/>
    <property type="match status" value="1"/>
</dbReference>
<reference evidence="6 7" key="1">
    <citation type="journal article" date="2017" name="Int. J. Syst. Evol. Microbiol.">
        <title>Bacillus mangrovi sp. nov., isolated from a sediment sample from a mangrove forest.</title>
        <authorList>
            <person name="Gupta V."/>
            <person name="Singh P.K."/>
            <person name="Korpole S."/>
            <person name="Tanuku N.R.S."/>
            <person name="Pinnaka A.K."/>
        </authorList>
    </citation>
    <scope>NUCLEOTIDE SEQUENCE [LARGE SCALE GENOMIC DNA]</scope>
    <source>
        <strain evidence="6 7">KCTC 33872</strain>
    </source>
</reference>
<evidence type="ECO:0000313" key="7">
    <source>
        <dbReference type="Proteomes" id="UP000434639"/>
    </source>
</evidence>
<organism evidence="6 7">
    <name type="scientific">Metabacillus mangrovi</name>
    <dbReference type="NCBI Taxonomy" id="1491830"/>
    <lineage>
        <taxon>Bacteria</taxon>
        <taxon>Bacillati</taxon>
        <taxon>Bacillota</taxon>
        <taxon>Bacilli</taxon>
        <taxon>Bacillales</taxon>
        <taxon>Bacillaceae</taxon>
        <taxon>Metabacillus</taxon>
    </lineage>
</organism>
<proteinExistence type="predicted"/>
<dbReference type="InterPro" id="IPR001387">
    <property type="entry name" value="Cro/C1-type_HTH"/>
</dbReference>
<dbReference type="SMART" id="SM00354">
    <property type="entry name" value="HTH_LACI"/>
    <property type="match status" value="1"/>
</dbReference>
<dbReference type="OrthoDB" id="9784962at2"/>
<dbReference type="SUPFAM" id="SSF47413">
    <property type="entry name" value="lambda repressor-like DNA-binding domains"/>
    <property type="match status" value="1"/>
</dbReference>
<accession>A0A7X2S626</accession>
<dbReference type="PANTHER" id="PTHR30146">
    <property type="entry name" value="LACI-RELATED TRANSCRIPTIONAL REPRESSOR"/>
    <property type="match status" value="1"/>
</dbReference>
<dbReference type="Gene3D" id="1.10.260.40">
    <property type="entry name" value="lambda repressor-like DNA-binding domains"/>
    <property type="match status" value="1"/>
</dbReference>
<dbReference type="PANTHER" id="PTHR30146:SF109">
    <property type="entry name" value="HTH-TYPE TRANSCRIPTIONAL REGULATOR GALS"/>
    <property type="match status" value="1"/>
</dbReference>
<dbReference type="AlphaFoldDB" id="A0A7X2S626"/>
<dbReference type="Gene3D" id="3.40.50.2300">
    <property type="match status" value="2"/>
</dbReference>
<dbReference type="PROSITE" id="PS50932">
    <property type="entry name" value="HTH_LACI_2"/>
    <property type="match status" value="1"/>
</dbReference>
<gene>
    <name evidence="6" type="ORF">GKZ89_08475</name>
</gene>